<accession>X1H409</accession>
<dbReference type="PROSITE" id="PS00450">
    <property type="entry name" value="ACONITASE_1"/>
    <property type="match status" value="1"/>
</dbReference>
<dbReference type="GO" id="GO:0016829">
    <property type="term" value="F:lyase activity"/>
    <property type="evidence" value="ECO:0007669"/>
    <property type="project" value="UniProtKB-KW"/>
</dbReference>
<gene>
    <name evidence="6" type="ORF">S03H2_11130</name>
</gene>
<evidence type="ECO:0000256" key="1">
    <source>
        <dbReference type="ARBA" id="ARBA00022723"/>
    </source>
</evidence>
<evidence type="ECO:0000256" key="2">
    <source>
        <dbReference type="ARBA" id="ARBA00023004"/>
    </source>
</evidence>
<dbReference type="PANTHER" id="PTHR43822:SF22">
    <property type="entry name" value="ISOPROPYLMALATE_CITRAMALATE ISOMERASE LARGE SUBUNIT"/>
    <property type="match status" value="1"/>
</dbReference>
<dbReference type="InterPro" id="IPR018136">
    <property type="entry name" value="Aconitase_4Fe-4S_BS"/>
</dbReference>
<organism evidence="6">
    <name type="scientific">marine sediment metagenome</name>
    <dbReference type="NCBI Taxonomy" id="412755"/>
    <lineage>
        <taxon>unclassified sequences</taxon>
        <taxon>metagenomes</taxon>
        <taxon>ecological metagenomes</taxon>
    </lineage>
</organism>
<comment type="caution">
    <text evidence="6">The sequence shown here is derived from an EMBL/GenBank/DDBJ whole genome shotgun (WGS) entry which is preliminary data.</text>
</comment>
<keyword evidence="3" id="KW-0411">Iron-sulfur</keyword>
<dbReference type="GO" id="GO:0019752">
    <property type="term" value="P:carboxylic acid metabolic process"/>
    <property type="evidence" value="ECO:0007669"/>
    <property type="project" value="UniProtKB-ARBA"/>
</dbReference>
<keyword evidence="2" id="KW-0408">Iron</keyword>
<evidence type="ECO:0000313" key="6">
    <source>
        <dbReference type="EMBL" id="GAH39998.1"/>
    </source>
</evidence>
<reference evidence="6" key="1">
    <citation type="journal article" date="2014" name="Front. Microbiol.">
        <title>High frequency of phylogenetically diverse reductive dehalogenase-homologous genes in deep subseafloor sedimentary metagenomes.</title>
        <authorList>
            <person name="Kawai M."/>
            <person name="Futagami T."/>
            <person name="Toyoda A."/>
            <person name="Takaki Y."/>
            <person name="Nishi S."/>
            <person name="Hori S."/>
            <person name="Arai W."/>
            <person name="Tsubouchi T."/>
            <person name="Morono Y."/>
            <person name="Uchiyama I."/>
            <person name="Ito T."/>
            <person name="Fujiyama A."/>
            <person name="Inagaki F."/>
            <person name="Takami H."/>
        </authorList>
    </citation>
    <scope>NUCLEOTIDE SEQUENCE</scope>
    <source>
        <strain evidence="6">Expedition CK06-06</strain>
    </source>
</reference>
<evidence type="ECO:0000256" key="4">
    <source>
        <dbReference type="ARBA" id="ARBA00023239"/>
    </source>
</evidence>
<dbReference type="InterPro" id="IPR001030">
    <property type="entry name" value="Acoase/IPM_deHydtase_lsu_aba"/>
</dbReference>
<dbReference type="AlphaFoldDB" id="X1H409"/>
<dbReference type="InterPro" id="IPR036008">
    <property type="entry name" value="Aconitase_4Fe-4S_dom"/>
</dbReference>
<dbReference type="Pfam" id="PF00330">
    <property type="entry name" value="Aconitase"/>
    <property type="match status" value="1"/>
</dbReference>
<name>X1H409_9ZZZZ</name>
<keyword evidence="1" id="KW-0479">Metal-binding</keyword>
<dbReference type="PANTHER" id="PTHR43822">
    <property type="entry name" value="HOMOACONITASE, MITOCHONDRIAL-RELATED"/>
    <property type="match status" value="1"/>
</dbReference>
<dbReference type="InterPro" id="IPR050067">
    <property type="entry name" value="IPM_dehydratase_rel_enz"/>
</dbReference>
<keyword evidence="4" id="KW-0456">Lyase</keyword>
<proteinExistence type="predicted"/>
<dbReference type="GO" id="GO:0051536">
    <property type="term" value="F:iron-sulfur cluster binding"/>
    <property type="evidence" value="ECO:0007669"/>
    <property type="project" value="UniProtKB-KW"/>
</dbReference>
<feature type="domain" description="Aconitase/3-isopropylmalate dehydratase large subunit alpha/beta/alpha" evidence="5">
    <location>
        <begin position="75"/>
        <end position="201"/>
    </location>
</feature>
<dbReference type="InterPro" id="IPR015931">
    <property type="entry name" value="Acnase/IPM_dHydase_lsu_aba_1/3"/>
</dbReference>
<sequence>MVDRTSNESNKIYPSGVNKLLQKVVHWIKEKTMESFELVKSDYDAIYEKIYEMEVNDLEPQISCPHTIDNVKTVSDVEGIKINQAFLGSCTNGRYEDLEVAAKILEGEEIHRDVRLIVTPASKRIWLEASKSGIFEILINAGAIITNPSCSACFGGQGGILAPGETCISSSNRNFQGRMGSINSKVYLGSPATVAASALKGEITDPRDF</sequence>
<evidence type="ECO:0000259" key="5">
    <source>
        <dbReference type="Pfam" id="PF00330"/>
    </source>
</evidence>
<dbReference type="GO" id="GO:0046872">
    <property type="term" value="F:metal ion binding"/>
    <property type="evidence" value="ECO:0007669"/>
    <property type="project" value="UniProtKB-KW"/>
</dbReference>
<evidence type="ECO:0000256" key="3">
    <source>
        <dbReference type="ARBA" id="ARBA00023014"/>
    </source>
</evidence>
<protein>
    <recommendedName>
        <fullName evidence="5">Aconitase/3-isopropylmalate dehydratase large subunit alpha/beta/alpha domain-containing protein</fullName>
    </recommendedName>
</protein>
<dbReference type="Gene3D" id="3.30.499.10">
    <property type="entry name" value="Aconitase, domain 3"/>
    <property type="match status" value="1"/>
</dbReference>
<dbReference type="EMBL" id="BARU01005688">
    <property type="protein sequence ID" value="GAH39998.1"/>
    <property type="molecule type" value="Genomic_DNA"/>
</dbReference>
<dbReference type="SUPFAM" id="SSF53732">
    <property type="entry name" value="Aconitase iron-sulfur domain"/>
    <property type="match status" value="1"/>
</dbReference>